<evidence type="ECO:0000313" key="2">
    <source>
        <dbReference type="WBParaSite" id="Minc3s01468g24079"/>
    </source>
</evidence>
<dbReference type="Proteomes" id="UP000887563">
    <property type="component" value="Unplaced"/>
</dbReference>
<protein>
    <submittedName>
        <fullName evidence="2">Uncharacterized protein</fullName>
    </submittedName>
</protein>
<name>A0A914MBL4_MELIC</name>
<dbReference type="AlphaFoldDB" id="A0A914MBL4"/>
<keyword evidence="1" id="KW-1185">Reference proteome</keyword>
<reference evidence="2" key="1">
    <citation type="submission" date="2022-11" db="UniProtKB">
        <authorList>
            <consortium name="WormBaseParasite"/>
        </authorList>
    </citation>
    <scope>IDENTIFICATION</scope>
</reference>
<dbReference type="WBParaSite" id="Minc3s01468g24079">
    <property type="protein sequence ID" value="Minc3s01468g24079"/>
    <property type="gene ID" value="Minc3s01468g24079"/>
</dbReference>
<evidence type="ECO:0000313" key="1">
    <source>
        <dbReference type="Proteomes" id="UP000887563"/>
    </source>
</evidence>
<organism evidence="1 2">
    <name type="scientific">Meloidogyne incognita</name>
    <name type="common">Southern root-knot nematode worm</name>
    <name type="synonym">Oxyuris incognita</name>
    <dbReference type="NCBI Taxonomy" id="6306"/>
    <lineage>
        <taxon>Eukaryota</taxon>
        <taxon>Metazoa</taxon>
        <taxon>Ecdysozoa</taxon>
        <taxon>Nematoda</taxon>
        <taxon>Chromadorea</taxon>
        <taxon>Rhabditida</taxon>
        <taxon>Tylenchina</taxon>
        <taxon>Tylenchomorpha</taxon>
        <taxon>Tylenchoidea</taxon>
        <taxon>Meloidogynidae</taxon>
        <taxon>Meloidogyninae</taxon>
        <taxon>Meloidogyne</taxon>
        <taxon>Meloidogyne incognita group</taxon>
    </lineage>
</organism>
<accession>A0A914MBL4</accession>
<sequence length="90" mass="10530">MVPKLIRFRNFPSSYGFAPTCPRAYLGVSRIILVIGFWPEQKEKRKTLIARFPKTKEESIQFPFTENFEGFARVKNSVGFLNIFFCFSIQ</sequence>
<proteinExistence type="predicted"/>